<dbReference type="Proteomes" id="UP001139353">
    <property type="component" value="Unassembled WGS sequence"/>
</dbReference>
<gene>
    <name evidence="3" type="ORF">LPC04_01780</name>
</gene>
<feature type="domain" description="AB hydrolase-1" evidence="2">
    <location>
        <begin position="28"/>
        <end position="270"/>
    </location>
</feature>
<proteinExistence type="predicted"/>
<sequence>MTPDFETLEIRANGLRFHALAAGPADGPLLLLLHGFPETSHCWSRHLVPLAAAGFRVIAPDQRGIGLSSKPEGIAAYRIDHLAADIVALVRALGRERAQVVGHDWGGAVTWYLAEHHADVVERVAIIDVPHGGTFERYLRSHPSQMLKSWYMLFFQLPRLPEALLRANDFRRLAHAIVATSLSGAFTPEDLAIYRQAWAQPGALTGMLNWYRALRLTSKLPRGTGRVAIPVRLMWGDRDHALEPAMAEASIARCDAGEVFHFPDATHWLPREEPERVTALLLEFLRR</sequence>
<keyword evidence="4" id="KW-1185">Reference proteome</keyword>
<dbReference type="PRINTS" id="PR00412">
    <property type="entry name" value="EPOXHYDRLASE"/>
</dbReference>
<dbReference type="InterPro" id="IPR029058">
    <property type="entry name" value="AB_hydrolase_fold"/>
</dbReference>
<dbReference type="EMBL" id="JAJLJH010000001">
    <property type="protein sequence ID" value="MCK9684433.1"/>
    <property type="molecule type" value="Genomic_DNA"/>
</dbReference>
<evidence type="ECO:0000313" key="4">
    <source>
        <dbReference type="Proteomes" id="UP001139353"/>
    </source>
</evidence>
<protein>
    <submittedName>
        <fullName evidence="3">Alpha/beta fold hydrolase</fullName>
    </submittedName>
</protein>
<accession>A0A9X1YGT1</accession>
<dbReference type="GO" id="GO:0016787">
    <property type="term" value="F:hydrolase activity"/>
    <property type="evidence" value="ECO:0007669"/>
    <property type="project" value="UniProtKB-KW"/>
</dbReference>
<dbReference type="Pfam" id="PF00561">
    <property type="entry name" value="Abhydrolase_1"/>
    <property type="match status" value="1"/>
</dbReference>
<dbReference type="InterPro" id="IPR000073">
    <property type="entry name" value="AB_hydrolase_1"/>
</dbReference>
<evidence type="ECO:0000313" key="3">
    <source>
        <dbReference type="EMBL" id="MCK9684433.1"/>
    </source>
</evidence>
<keyword evidence="1 3" id="KW-0378">Hydrolase</keyword>
<dbReference type="SUPFAM" id="SSF53474">
    <property type="entry name" value="alpha/beta-Hydrolases"/>
    <property type="match status" value="1"/>
</dbReference>
<evidence type="ECO:0000259" key="2">
    <source>
        <dbReference type="Pfam" id="PF00561"/>
    </source>
</evidence>
<dbReference type="AlphaFoldDB" id="A0A9X1YGT1"/>
<dbReference type="PANTHER" id="PTHR43329">
    <property type="entry name" value="EPOXIDE HYDROLASE"/>
    <property type="match status" value="1"/>
</dbReference>
<dbReference type="Gene3D" id="3.40.50.1820">
    <property type="entry name" value="alpha/beta hydrolase"/>
    <property type="match status" value="1"/>
</dbReference>
<name>A0A9X1YGT1_9BURK</name>
<dbReference type="PRINTS" id="PR00111">
    <property type="entry name" value="ABHYDROLASE"/>
</dbReference>
<comment type="caution">
    <text evidence="3">The sequence shown here is derived from an EMBL/GenBank/DDBJ whole genome shotgun (WGS) entry which is preliminary data.</text>
</comment>
<evidence type="ECO:0000256" key="1">
    <source>
        <dbReference type="ARBA" id="ARBA00022801"/>
    </source>
</evidence>
<organism evidence="3 4">
    <name type="scientific">Scleromatobacter humisilvae</name>
    <dbReference type="NCBI Taxonomy" id="2897159"/>
    <lineage>
        <taxon>Bacteria</taxon>
        <taxon>Pseudomonadati</taxon>
        <taxon>Pseudomonadota</taxon>
        <taxon>Betaproteobacteria</taxon>
        <taxon>Burkholderiales</taxon>
        <taxon>Sphaerotilaceae</taxon>
        <taxon>Scleromatobacter</taxon>
    </lineage>
</organism>
<reference evidence="3" key="1">
    <citation type="submission" date="2021-11" db="EMBL/GenBank/DDBJ databases">
        <title>BS-T2-15 a new species belonging to the Comamonadaceae family isolated from the soil of a French oak forest.</title>
        <authorList>
            <person name="Mieszkin S."/>
            <person name="Alain K."/>
        </authorList>
    </citation>
    <scope>NUCLEOTIDE SEQUENCE</scope>
    <source>
        <strain evidence="3">BS-T2-15</strain>
    </source>
</reference>
<dbReference type="RefSeq" id="WP_275680463.1">
    <property type="nucleotide sequence ID" value="NZ_JAJLJH010000001.1"/>
</dbReference>
<dbReference type="InterPro" id="IPR000639">
    <property type="entry name" value="Epox_hydrolase-like"/>
</dbReference>